<protein>
    <submittedName>
        <fullName evidence="8">Peptidase S66</fullName>
    </submittedName>
</protein>
<feature type="domain" description="LD-carboxypeptidase C-terminal" evidence="7">
    <location>
        <begin position="208"/>
        <end position="323"/>
    </location>
</feature>
<dbReference type="InterPro" id="IPR027478">
    <property type="entry name" value="LdcA_N"/>
</dbReference>
<dbReference type="Gene3D" id="3.40.50.10740">
    <property type="entry name" value="Class I glutamine amidotransferase-like"/>
    <property type="match status" value="1"/>
</dbReference>
<comment type="caution">
    <text evidence="8">The sequence shown here is derived from an EMBL/GenBank/DDBJ whole genome shotgun (WGS) entry which is preliminary data.</text>
</comment>
<dbReference type="Proteomes" id="UP001143543">
    <property type="component" value="Unassembled WGS sequence"/>
</dbReference>
<keyword evidence="5" id="KW-0720">Serine protease</keyword>
<evidence type="ECO:0000313" key="8">
    <source>
        <dbReference type="EMBL" id="GLB48587.1"/>
    </source>
</evidence>
<dbReference type="EMBL" id="BRVO01000001">
    <property type="protein sequence ID" value="GLB48587.1"/>
    <property type="molecule type" value="Genomic_DNA"/>
</dbReference>
<dbReference type="InterPro" id="IPR040449">
    <property type="entry name" value="Peptidase_S66_N"/>
</dbReference>
<organism evidence="8 9">
    <name type="scientific">Neptunitalea lumnitzerae</name>
    <dbReference type="NCBI Taxonomy" id="2965509"/>
    <lineage>
        <taxon>Bacteria</taxon>
        <taxon>Pseudomonadati</taxon>
        <taxon>Bacteroidota</taxon>
        <taxon>Flavobacteriia</taxon>
        <taxon>Flavobacteriales</taxon>
        <taxon>Flavobacteriaceae</taxon>
        <taxon>Neptunitalea</taxon>
    </lineage>
</organism>
<dbReference type="InterPro" id="IPR040921">
    <property type="entry name" value="Peptidase_S66C"/>
</dbReference>
<dbReference type="PANTHER" id="PTHR30237">
    <property type="entry name" value="MURAMOYLTETRAPEPTIDE CARBOXYPEPTIDASE"/>
    <property type="match status" value="1"/>
</dbReference>
<keyword evidence="4" id="KW-0378">Hydrolase</keyword>
<dbReference type="RefSeq" id="WP_281764221.1">
    <property type="nucleotide sequence ID" value="NZ_BRVO01000001.1"/>
</dbReference>
<reference evidence="8" key="1">
    <citation type="submission" date="2022-07" db="EMBL/GenBank/DDBJ databases">
        <title>Taxonomy of Novel Oxalotrophic and Methylotrophic Bacteria.</title>
        <authorList>
            <person name="Sahin N."/>
            <person name="Tani A."/>
        </authorList>
    </citation>
    <scope>NUCLEOTIDE SEQUENCE</scope>
    <source>
        <strain evidence="8">Y10</strain>
    </source>
</reference>
<keyword evidence="3" id="KW-0645">Protease</keyword>
<evidence type="ECO:0000256" key="2">
    <source>
        <dbReference type="ARBA" id="ARBA00022645"/>
    </source>
</evidence>
<dbReference type="SUPFAM" id="SSF141986">
    <property type="entry name" value="LD-carboxypeptidase A C-terminal domain-like"/>
    <property type="match status" value="1"/>
</dbReference>
<evidence type="ECO:0000313" key="9">
    <source>
        <dbReference type="Proteomes" id="UP001143543"/>
    </source>
</evidence>
<evidence type="ECO:0000256" key="4">
    <source>
        <dbReference type="ARBA" id="ARBA00022801"/>
    </source>
</evidence>
<dbReference type="CDD" id="cd07025">
    <property type="entry name" value="Peptidase_S66"/>
    <property type="match status" value="1"/>
</dbReference>
<dbReference type="PANTHER" id="PTHR30237:SF2">
    <property type="entry name" value="MUREIN TETRAPEPTIDE CARBOXYPEPTIDASE"/>
    <property type="match status" value="1"/>
</dbReference>
<comment type="similarity">
    <text evidence="1">Belongs to the peptidase S66 family.</text>
</comment>
<keyword evidence="9" id="KW-1185">Reference proteome</keyword>
<dbReference type="InterPro" id="IPR027461">
    <property type="entry name" value="Carboxypeptidase_A_C_sf"/>
</dbReference>
<feature type="domain" description="LD-carboxypeptidase N-terminal" evidence="6">
    <location>
        <begin position="45"/>
        <end position="161"/>
    </location>
</feature>
<dbReference type="Gene3D" id="3.50.30.60">
    <property type="entry name" value="LD-carboxypeptidase A C-terminal domain-like"/>
    <property type="match status" value="1"/>
</dbReference>
<evidence type="ECO:0000256" key="5">
    <source>
        <dbReference type="ARBA" id="ARBA00022825"/>
    </source>
</evidence>
<gene>
    <name evidence="8" type="ORF">Y10_09550</name>
</gene>
<dbReference type="SUPFAM" id="SSF52317">
    <property type="entry name" value="Class I glutamine amidotransferase-like"/>
    <property type="match status" value="1"/>
</dbReference>
<name>A0ABQ5MGS7_9FLAO</name>
<evidence type="ECO:0000259" key="6">
    <source>
        <dbReference type="Pfam" id="PF02016"/>
    </source>
</evidence>
<evidence type="ECO:0000256" key="1">
    <source>
        <dbReference type="ARBA" id="ARBA00010233"/>
    </source>
</evidence>
<evidence type="ECO:0000259" key="7">
    <source>
        <dbReference type="Pfam" id="PF17676"/>
    </source>
</evidence>
<keyword evidence="2" id="KW-0121">Carboxypeptidase</keyword>
<dbReference type="Pfam" id="PF17676">
    <property type="entry name" value="Peptidase_S66C"/>
    <property type="match status" value="1"/>
</dbReference>
<accession>A0ABQ5MGS7</accession>
<sequence>MKILKPLIVCFFLGFISLGNSYALQKMKNTNTLIQPPALQKGDTIAIVAPAGIIKLDRADVITEAKELMESWGLHVWVGKHVLAQNGHFAGTDEQRCEDLQYALDEPSIKAIWCARGGYGSVRIMDKLDYTKFLAKPKWVIGYSDITALHCQLNGLGVMSMQALMPTSLESSENRITEALKSFKKALFGEQLSYTIEPSKYNINGSVEGELVGGNLTLLSNMLGSETSLDTTNKIVFIEEIGEYAYNIDRMLQSLKRAGYFENCKGIIIGDISKVRHNTTYFGKNIYELILDVVREYKVPVLFNFPAGHEPDNRALIFGKNIALKVSEDTCTVEF</sequence>
<dbReference type="PIRSF" id="PIRSF028757">
    <property type="entry name" value="LD-carboxypeptidase"/>
    <property type="match status" value="1"/>
</dbReference>
<evidence type="ECO:0000256" key="3">
    <source>
        <dbReference type="ARBA" id="ARBA00022670"/>
    </source>
</evidence>
<proteinExistence type="inferred from homology"/>
<dbReference type="Pfam" id="PF02016">
    <property type="entry name" value="Peptidase_S66"/>
    <property type="match status" value="1"/>
</dbReference>
<dbReference type="InterPro" id="IPR029062">
    <property type="entry name" value="Class_I_gatase-like"/>
</dbReference>
<dbReference type="InterPro" id="IPR003507">
    <property type="entry name" value="S66_fam"/>
</dbReference>